<sequence length="308" mass="34119">MDRPDQGNIRTGWLSKIYLPLFQHLRPSENTARILKDIIMLGAAIGDIAGSRFEFDNHRDTDFELFHPDSDFTDDTVCTTAVADWVLQGCGDDLASILRDWYAAYPAPKGAYGGRFLQWLQSDNPQPYNSWGNGSAMRVSAVGWAFGTLEETLYFAEQSAAVTHNHPEGIKGAQAVAAAIFWARNGISKAQIQENITRQFGYRLNQSCDQIRPHYRFNESCQETVPQAITAFLESSGFEHAVRLAVSLGGDSDTLAAITGSIAEACYGIPAAMRERALAILPRRIAETLLAFESSIRPSENIRNKEPR</sequence>
<dbReference type="InterPro" id="IPR036705">
    <property type="entry name" value="Ribosyl_crysJ1_sf"/>
</dbReference>
<dbReference type="SUPFAM" id="SSF101478">
    <property type="entry name" value="ADP-ribosylglycohydrolase"/>
    <property type="match status" value="1"/>
</dbReference>
<dbReference type="Gene3D" id="1.10.4080.10">
    <property type="entry name" value="ADP-ribosylation/Crystallin J1"/>
    <property type="match status" value="1"/>
</dbReference>
<reference evidence="1" key="1">
    <citation type="journal article" date="2021" name="Proc. Natl. Acad. Sci. U.S.A.">
        <title>A Catalog of Tens of Thousands of Viruses from Human Metagenomes Reveals Hidden Associations with Chronic Diseases.</title>
        <authorList>
            <person name="Tisza M.J."/>
            <person name="Buck C.B."/>
        </authorList>
    </citation>
    <scope>NUCLEOTIDE SEQUENCE</scope>
    <source>
        <strain evidence="1">Ct8mF2</strain>
    </source>
</reference>
<organism evidence="1">
    <name type="scientific">Podoviridae sp. ct8mF2</name>
    <dbReference type="NCBI Taxonomy" id="2825224"/>
    <lineage>
        <taxon>Viruses</taxon>
        <taxon>Duplodnaviria</taxon>
        <taxon>Heunggongvirae</taxon>
        <taxon>Uroviricota</taxon>
        <taxon>Caudoviricetes</taxon>
    </lineage>
</organism>
<name>A0A8S5PKV5_9CAUD</name>
<protein>
    <submittedName>
        <fullName evidence="1">ADP-ribosylglycohydrolase</fullName>
    </submittedName>
</protein>
<proteinExistence type="predicted"/>
<dbReference type="InterPro" id="IPR050792">
    <property type="entry name" value="ADP-ribosylglycohydrolase"/>
</dbReference>
<dbReference type="PANTHER" id="PTHR16222:SF12">
    <property type="entry name" value="ADP-RIBOSYLGLYCOHYDROLASE-RELATED"/>
    <property type="match status" value="1"/>
</dbReference>
<dbReference type="EMBL" id="BK015454">
    <property type="protein sequence ID" value="DAE07694.1"/>
    <property type="molecule type" value="Genomic_DNA"/>
</dbReference>
<dbReference type="InterPro" id="IPR005502">
    <property type="entry name" value="Ribosyl_crysJ1"/>
</dbReference>
<dbReference type="Pfam" id="PF03747">
    <property type="entry name" value="ADP_ribosyl_GH"/>
    <property type="match status" value="1"/>
</dbReference>
<evidence type="ECO:0000313" key="1">
    <source>
        <dbReference type="EMBL" id="DAE07694.1"/>
    </source>
</evidence>
<accession>A0A8S5PKV5</accession>
<dbReference type="PANTHER" id="PTHR16222">
    <property type="entry name" value="ADP-RIBOSYLGLYCOHYDROLASE"/>
    <property type="match status" value="1"/>
</dbReference>